<dbReference type="AlphaFoldDB" id="A0A9E7A176"/>
<dbReference type="Proteomes" id="UP000831290">
    <property type="component" value="Chromosome"/>
</dbReference>
<name>A0A9E7A176_9FLAO</name>
<sequence>MYKFINSGKLKASNILEKITIVRRSVLDKFFEGNKLKQAGK</sequence>
<evidence type="ECO:0000313" key="2">
    <source>
        <dbReference type="Proteomes" id="UP000831290"/>
    </source>
</evidence>
<evidence type="ECO:0000313" key="1">
    <source>
        <dbReference type="EMBL" id="UOB17871.1"/>
    </source>
</evidence>
<organism evidence="1 2">
    <name type="scientific">Abyssalbus ytuae</name>
    <dbReference type="NCBI Taxonomy" id="2926907"/>
    <lineage>
        <taxon>Bacteria</taxon>
        <taxon>Pseudomonadati</taxon>
        <taxon>Bacteroidota</taxon>
        <taxon>Flavobacteriia</taxon>
        <taxon>Flavobacteriales</taxon>
        <taxon>Flavobacteriaceae</taxon>
        <taxon>Abyssalbus</taxon>
    </lineage>
</organism>
<accession>A0A9E7A176</accession>
<dbReference type="EMBL" id="CP094358">
    <property type="protein sequence ID" value="UOB17871.1"/>
    <property type="molecule type" value="Genomic_DNA"/>
</dbReference>
<protein>
    <submittedName>
        <fullName evidence="1">Uncharacterized protein</fullName>
    </submittedName>
</protein>
<reference evidence="1" key="1">
    <citation type="submission" date="2022-03" db="EMBL/GenBank/DDBJ databases">
        <title>Description of Abyssus ytuae gen. nov., sp. nov., a novel member of the family Flavobacteriaceae isolated from the sediment of Mariana Trench.</title>
        <authorList>
            <person name="Zhang J."/>
            <person name="Xu X."/>
        </authorList>
    </citation>
    <scope>NUCLEOTIDE SEQUENCE</scope>
    <source>
        <strain evidence="1">MT3330</strain>
    </source>
</reference>
<keyword evidence="2" id="KW-1185">Reference proteome</keyword>
<proteinExistence type="predicted"/>
<dbReference type="KEGG" id="fbm:MQE35_00910"/>
<gene>
    <name evidence="1" type="ORF">MQE35_00910</name>
</gene>